<keyword evidence="1" id="KW-0472">Membrane</keyword>
<feature type="transmembrane region" description="Helical" evidence="1">
    <location>
        <begin position="36"/>
        <end position="57"/>
    </location>
</feature>
<sequence>MVTVAVRVHYLEIALAVAVNKILGADYLHVITVDNLYVEAMVAVVLLTIAVAVAVAVELEAVVAVVVDITHLIVCTCSSICHVKIMVVVDNIRIIIWVDLEKKPHILGVEIRNSGVLN</sequence>
<proteinExistence type="predicted"/>
<feature type="transmembrane region" description="Helical" evidence="1">
    <location>
        <begin position="63"/>
        <end position="83"/>
    </location>
</feature>
<dbReference type="AlphaFoldDB" id="A0A2N0RQ49"/>
<dbReference type="Proteomes" id="UP000232688">
    <property type="component" value="Unassembled WGS sequence"/>
</dbReference>
<dbReference type="VEuPathDB" id="FungiDB:RhiirA1_442301"/>
<organism evidence="2 3">
    <name type="scientific">Rhizophagus irregularis</name>
    <dbReference type="NCBI Taxonomy" id="588596"/>
    <lineage>
        <taxon>Eukaryota</taxon>
        <taxon>Fungi</taxon>
        <taxon>Fungi incertae sedis</taxon>
        <taxon>Mucoromycota</taxon>
        <taxon>Glomeromycotina</taxon>
        <taxon>Glomeromycetes</taxon>
        <taxon>Glomerales</taxon>
        <taxon>Glomeraceae</taxon>
        <taxon>Rhizophagus</taxon>
    </lineage>
</organism>
<protein>
    <submittedName>
        <fullName evidence="2">Uncharacterized protein</fullName>
    </submittedName>
</protein>
<evidence type="ECO:0000313" key="2">
    <source>
        <dbReference type="EMBL" id="PKC65428.1"/>
    </source>
</evidence>
<keyword evidence="1" id="KW-1133">Transmembrane helix</keyword>
<keyword evidence="1" id="KW-0812">Transmembrane</keyword>
<comment type="caution">
    <text evidence="2">The sequence shown here is derived from an EMBL/GenBank/DDBJ whole genome shotgun (WGS) entry which is preliminary data.</text>
</comment>
<evidence type="ECO:0000256" key="1">
    <source>
        <dbReference type="SAM" id="Phobius"/>
    </source>
</evidence>
<dbReference type="EMBL" id="LLXH01000543">
    <property type="protein sequence ID" value="PKC65428.1"/>
    <property type="molecule type" value="Genomic_DNA"/>
</dbReference>
<evidence type="ECO:0000313" key="3">
    <source>
        <dbReference type="Proteomes" id="UP000232688"/>
    </source>
</evidence>
<reference evidence="2 3" key="2">
    <citation type="submission" date="2017-10" db="EMBL/GenBank/DDBJ databases">
        <title>Genome analyses suggest a sexual origin of heterokaryosis in a supposedly ancient asexual fungus.</title>
        <authorList>
            <person name="Corradi N."/>
            <person name="Sedzielewska K."/>
            <person name="Noel J."/>
            <person name="Charron P."/>
            <person name="Farinelli L."/>
            <person name="Marton T."/>
            <person name="Kruger M."/>
            <person name="Pelin A."/>
            <person name="Brachmann A."/>
            <person name="Corradi N."/>
        </authorList>
    </citation>
    <scope>NUCLEOTIDE SEQUENCE [LARGE SCALE GENOMIC DNA]</scope>
    <source>
        <strain evidence="2 3">A1</strain>
    </source>
</reference>
<name>A0A2N0RQ49_9GLOM</name>
<gene>
    <name evidence="2" type="ORF">RhiirA1_442301</name>
</gene>
<accession>A0A2N0RQ49</accession>
<reference evidence="2 3" key="1">
    <citation type="submission" date="2017-10" db="EMBL/GenBank/DDBJ databases">
        <title>Extensive intraspecific genome diversity in a model arbuscular mycorrhizal fungus.</title>
        <authorList>
            <person name="Chen E.C.H."/>
            <person name="Morin E."/>
            <person name="Baudet D."/>
            <person name="Noel J."/>
            <person name="Ndikumana S."/>
            <person name="Charron P."/>
            <person name="St-Onge C."/>
            <person name="Giorgi J."/>
            <person name="Grigoriev I.V."/>
            <person name="Roux C."/>
            <person name="Martin F.M."/>
            <person name="Corradi N."/>
        </authorList>
    </citation>
    <scope>NUCLEOTIDE SEQUENCE [LARGE SCALE GENOMIC DNA]</scope>
    <source>
        <strain evidence="2 3">A1</strain>
    </source>
</reference>